<dbReference type="SUPFAM" id="SSF52794">
    <property type="entry name" value="PTS system IIB component-like"/>
    <property type="match status" value="1"/>
</dbReference>
<evidence type="ECO:0000256" key="3">
    <source>
        <dbReference type="ARBA" id="ARBA00022448"/>
    </source>
</evidence>
<keyword evidence="10 13" id="KW-1133">Transmembrane helix</keyword>
<dbReference type="InterPro" id="IPR004715">
    <property type="entry name" value="PTS_IIA_fruc"/>
</dbReference>
<comment type="subcellular location">
    <subcellularLocation>
        <location evidence="1">Cell inner membrane</location>
        <topology evidence="1">Multi-pass membrane protein</topology>
    </subcellularLocation>
    <subcellularLocation>
        <location evidence="2">Cytoplasm</location>
    </subcellularLocation>
</comment>
<feature type="transmembrane region" description="Helical" evidence="13">
    <location>
        <begin position="339"/>
        <end position="359"/>
    </location>
</feature>
<dbReference type="SUPFAM" id="SSF55804">
    <property type="entry name" value="Phoshotransferase/anion transport protein"/>
    <property type="match status" value="1"/>
</dbReference>
<gene>
    <name evidence="17" type="ORF">DQX05_05265</name>
</gene>
<dbReference type="AlphaFoldDB" id="A0A3A3GQK8"/>
<dbReference type="InterPro" id="IPR013014">
    <property type="entry name" value="PTS_EIIC_2"/>
</dbReference>
<dbReference type="InterPro" id="IPR036095">
    <property type="entry name" value="PTS_EIIB-like_sf"/>
</dbReference>
<dbReference type="PROSITE" id="PS00372">
    <property type="entry name" value="PTS_EIIA_TYPE_2_HIS"/>
    <property type="match status" value="1"/>
</dbReference>
<dbReference type="InterPro" id="IPR003353">
    <property type="entry name" value="PTS_IIB_fruc"/>
</dbReference>
<dbReference type="PANTHER" id="PTHR30505">
    <property type="entry name" value="FRUCTOSE-LIKE PERMEASE"/>
    <property type="match status" value="1"/>
</dbReference>
<dbReference type="GO" id="GO:0005351">
    <property type="term" value="F:carbohydrate:proton symporter activity"/>
    <property type="evidence" value="ECO:0007669"/>
    <property type="project" value="InterPro"/>
</dbReference>
<dbReference type="FunFam" id="3.40.50.2300:FF:000014">
    <property type="entry name" value="PTS system fructose-like transporter subunit IIB"/>
    <property type="match status" value="1"/>
</dbReference>
<feature type="domain" description="PTS EIIA type-2" evidence="14">
    <location>
        <begin position="5"/>
        <end position="148"/>
    </location>
</feature>
<reference evidence="17 18" key="1">
    <citation type="submission" date="2018-09" db="EMBL/GenBank/DDBJ databases">
        <title>Paenibacillus SK2017-BO5.</title>
        <authorList>
            <person name="Piskunova J.V."/>
            <person name="Dubiley S.A."/>
            <person name="Severinov K.V."/>
        </authorList>
    </citation>
    <scope>NUCLEOTIDE SEQUENCE [LARGE SCALE GENOMIC DNA]</scope>
    <source>
        <strain evidence="17 18">BO5</strain>
    </source>
</reference>
<feature type="transmembrane region" description="Helical" evidence="13">
    <location>
        <begin position="628"/>
        <end position="648"/>
    </location>
</feature>
<dbReference type="InterPro" id="IPR016152">
    <property type="entry name" value="PTrfase/Anion_transptr"/>
</dbReference>
<dbReference type="InterPro" id="IPR006327">
    <property type="entry name" value="PTS_IIC_fruc"/>
</dbReference>
<evidence type="ECO:0000259" key="16">
    <source>
        <dbReference type="PROSITE" id="PS51104"/>
    </source>
</evidence>
<dbReference type="PROSITE" id="PS51099">
    <property type="entry name" value="PTS_EIIB_TYPE_2"/>
    <property type="match status" value="1"/>
</dbReference>
<feature type="transmembrane region" description="Helical" evidence="13">
    <location>
        <begin position="413"/>
        <end position="436"/>
    </location>
</feature>
<feature type="transmembrane region" description="Helical" evidence="13">
    <location>
        <begin position="488"/>
        <end position="510"/>
    </location>
</feature>
<feature type="transmembrane region" description="Helical" evidence="13">
    <location>
        <begin position="448"/>
        <end position="468"/>
    </location>
</feature>
<dbReference type="NCBIfam" id="TIGR00848">
    <property type="entry name" value="fruA"/>
    <property type="match status" value="1"/>
</dbReference>
<evidence type="ECO:0000313" key="17">
    <source>
        <dbReference type="EMBL" id="RJG25510.1"/>
    </source>
</evidence>
<keyword evidence="4" id="KW-1003">Cell membrane</keyword>
<dbReference type="InterPro" id="IPR002178">
    <property type="entry name" value="PTS_EIIA_type-2_dom"/>
</dbReference>
<dbReference type="RefSeq" id="WP_119791549.1">
    <property type="nucleotide sequence ID" value="NZ_QYZD01000003.1"/>
</dbReference>
<dbReference type="FunFam" id="3.40.930.10:FF:000009">
    <property type="entry name" value="PTS system, fructose specific IIABC component"/>
    <property type="match status" value="1"/>
</dbReference>
<name>A0A3A3GQK8_PANTH</name>
<dbReference type="NCBIfam" id="TIGR00829">
    <property type="entry name" value="FRU"/>
    <property type="match status" value="1"/>
</dbReference>
<dbReference type="InterPro" id="IPR003501">
    <property type="entry name" value="PTS_EIIB_2/3"/>
</dbReference>
<keyword evidence="8" id="KW-0598">Phosphotransferase system</keyword>
<evidence type="ECO:0000256" key="6">
    <source>
        <dbReference type="ARBA" id="ARBA00022597"/>
    </source>
</evidence>
<evidence type="ECO:0000256" key="8">
    <source>
        <dbReference type="ARBA" id="ARBA00022683"/>
    </source>
</evidence>
<dbReference type="InterPro" id="IPR050864">
    <property type="entry name" value="Bacterial_PTS_Sugar_Transport"/>
</dbReference>
<feature type="transmembrane region" description="Helical" evidence="13">
    <location>
        <begin position="371"/>
        <end position="393"/>
    </location>
</feature>
<dbReference type="EMBL" id="QYZD01000003">
    <property type="protein sequence ID" value="RJG25510.1"/>
    <property type="molecule type" value="Genomic_DNA"/>
</dbReference>
<dbReference type="Pfam" id="PF02302">
    <property type="entry name" value="PTS_IIB"/>
    <property type="match status" value="1"/>
</dbReference>
<accession>A0A3A3GQK8</accession>
<evidence type="ECO:0000256" key="11">
    <source>
        <dbReference type="ARBA" id="ARBA00023136"/>
    </source>
</evidence>
<dbReference type="Pfam" id="PF00359">
    <property type="entry name" value="PTS_EIIA_2"/>
    <property type="match status" value="1"/>
</dbReference>
<dbReference type="GO" id="GO:0005886">
    <property type="term" value="C:plasma membrane"/>
    <property type="evidence" value="ECO:0007669"/>
    <property type="project" value="UniProtKB-SubCell"/>
</dbReference>
<dbReference type="CDD" id="cd05569">
    <property type="entry name" value="PTS_IIB_fructose"/>
    <property type="match status" value="1"/>
</dbReference>
<feature type="region of interest" description="Disordered" evidence="12">
    <location>
        <begin position="156"/>
        <end position="202"/>
    </location>
</feature>
<dbReference type="PROSITE" id="PS51104">
    <property type="entry name" value="PTS_EIIC_TYPE_2"/>
    <property type="match status" value="1"/>
</dbReference>
<sequence>MRITDLLKQDTVILDLHSTGKEAVIDELIAKLEEAGRLSDPKAFREAIMLRESHSTTGLGDGVAIPHAKTAAVKVPAICFGRSVEGVDFESLDEQPAHLFFMIAATDDAHDTHVETLSRLFTLLDENMREAMLKADSVEQLLSIVDQRENEVLAEQAAEAAKAAEAEEKAQAEKRTGDQTKDQAKAQGSSEDSAANARPASEQDRPYLIAVTACPTGIAHTYMAADALKQKAKDMGIDIKVETNGSTGVKNGLTADDIVRATAVIVAADKQVEMNRFAGKHVVQVPVADGIRKTEQLIERALKQDAPVYRASEEKTEQKEGSGGKRGVYKHLMNGVSNMLPFVVGGGILIALSFLVGGINAEGEIAELLSMIGKAAFMFLVPILAGFIASSIGDRPAFLPGIVGGYLAAEAGAGFLGGLVAGFLAGYVVILLKRLLQNLPQALEGIKPVLLFPLLGLLIVGILMVTVVNPPVAALNGMMTDWLNSLNGANAILLGLILGGMMAVDMGGPINKVAFTFGIAAIEAGNLGPHAAVMAGGMVPPLAIALATTFFKSKFTESERKSGVTNYVMGLSFITEGAIPFAAADPLRVLTSCILGSAIAGGLAMAFGITLPASHGGIFVIALVNKPFLYLLAILIGSIVSALALGVWKKKVRV</sequence>
<keyword evidence="3" id="KW-0813">Transport</keyword>
<dbReference type="OrthoDB" id="9782569at2"/>
<dbReference type="Proteomes" id="UP000266177">
    <property type="component" value="Unassembled WGS sequence"/>
</dbReference>
<evidence type="ECO:0000256" key="10">
    <source>
        <dbReference type="ARBA" id="ARBA00022989"/>
    </source>
</evidence>
<feature type="transmembrane region" description="Helical" evidence="13">
    <location>
        <begin position="563"/>
        <end position="583"/>
    </location>
</feature>
<proteinExistence type="predicted"/>
<evidence type="ECO:0000256" key="2">
    <source>
        <dbReference type="ARBA" id="ARBA00004496"/>
    </source>
</evidence>
<keyword evidence="5" id="KW-0597">Phosphoprotein</keyword>
<feature type="compositionally biased region" description="Basic and acidic residues" evidence="12">
    <location>
        <begin position="162"/>
        <end position="184"/>
    </location>
</feature>
<dbReference type="InterPro" id="IPR013011">
    <property type="entry name" value="PTS_EIIB_2"/>
</dbReference>
<dbReference type="NCBIfam" id="TIGR01427">
    <property type="entry name" value="PTS_IIC_fructo"/>
    <property type="match status" value="1"/>
</dbReference>
<evidence type="ECO:0000256" key="13">
    <source>
        <dbReference type="SAM" id="Phobius"/>
    </source>
</evidence>
<evidence type="ECO:0000256" key="12">
    <source>
        <dbReference type="SAM" id="MobiDB-lite"/>
    </source>
</evidence>
<evidence type="ECO:0000313" key="18">
    <source>
        <dbReference type="Proteomes" id="UP000266177"/>
    </source>
</evidence>
<evidence type="ECO:0000256" key="7">
    <source>
        <dbReference type="ARBA" id="ARBA00022679"/>
    </source>
</evidence>
<evidence type="ECO:0000256" key="5">
    <source>
        <dbReference type="ARBA" id="ARBA00022553"/>
    </source>
</evidence>
<comment type="caution">
    <text evidence="17">The sequence shown here is derived from an EMBL/GenBank/DDBJ whole genome shotgun (WGS) entry which is preliminary data.</text>
</comment>
<feature type="domain" description="PTS EIIC type-2" evidence="16">
    <location>
        <begin position="328"/>
        <end position="654"/>
    </location>
</feature>
<evidence type="ECO:0000259" key="15">
    <source>
        <dbReference type="PROSITE" id="PS51099"/>
    </source>
</evidence>
<dbReference type="Gene3D" id="3.40.930.10">
    <property type="entry name" value="Mannitol-specific EII, Chain A"/>
    <property type="match status" value="1"/>
</dbReference>
<dbReference type="GO" id="GO:0009401">
    <property type="term" value="P:phosphoenolpyruvate-dependent sugar phosphotransferase system"/>
    <property type="evidence" value="ECO:0007669"/>
    <property type="project" value="UniProtKB-KW"/>
</dbReference>
<dbReference type="PANTHER" id="PTHR30505:SF28">
    <property type="entry name" value="PTS SYSTEM 2-O-ALPHA-MANNOSYL-D-GLYCERATE-SPECIFIC EIIABC COMPONENT"/>
    <property type="match status" value="1"/>
</dbReference>
<dbReference type="CDD" id="cd00211">
    <property type="entry name" value="PTS_IIA_fru"/>
    <property type="match status" value="1"/>
</dbReference>
<evidence type="ECO:0000256" key="4">
    <source>
        <dbReference type="ARBA" id="ARBA00022475"/>
    </source>
</evidence>
<feature type="transmembrane region" description="Helical" evidence="13">
    <location>
        <begin position="595"/>
        <end position="622"/>
    </location>
</feature>
<keyword evidence="9 13" id="KW-0812">Transmembrane</keyword>
<dbReference type="PROSITE" id="PS51094">
    <property type="entry name" value="PTS_EIIA_TYPE_2"/>
    <property type="match status" value="1"/>
</dbReference>
<protein>
    <submittedName>
        <fullName evidence="17">PTS fructose transporter subunit IIC</fullName>
    </submittedName>
</protein>
<evidence type="ECO:0000256" key="9">
    <source>
        <dbReference type="ARBA" id="ARBA00022692"/>
    </source>
</evidence>
<dbReference type="GO" id="GO:0022877">
    <property type="term" value="F:protein-N(PI)-phosphohistidine-fructose phosphotransferase system transporter activity"/>
    <property type="evidence" value="ECO:0007669"/>
    <property type="project" value="InterPro"/>
</dbReference>
<dbReference type="Gene3D" id="3.40.50.2300">
    <property type="match status" value="1"/>
</dbReference>
<evidence type="ECO:0000256" key="1">
    <source>
        <dbReference type="ARBA" id="ARBA00004429"/>
    </source>
</evidence>
<evidence type="ECO:0000259" key="14">
    <source>
        <dbReference type="PROSITE" id="PS51094"/>
    </source>
</evidence>
<keyword evidence="11 13" id="KW-0472">Membrane</keyword>
<dbReference type="GO" id="GO:0005737">
    <property type="term" value="C:cytoplasm"/>
    <property type="evidence" value="ECO:0007669"/>
    <property type="project" value="UniProtKB-SubCell"/>
</dbReference>
<feature type="domain" description="PTS EIIB type-2" evidence="15">
    <location>
        <begin position="208"/>
        <end position="303"/>
    </location>
</feature>
<keyword evidence="6" id="KW-0762">Sugar transport</keyword>
<feature type="transmembrane region" description="Helical" evidence="13">
    <location>
        <begin position="531"/>
        <end position="551"/>
    </location>
</feature>
<dbReference type="GO" id="GO:0090563">
    <property type="term" value="F:protein-phosphocysteine-sugar phosphotransferase activity"/>
    <property type="evidence" value="ECO:0007669"/>
    <property type="project" value="TreeGrafter"/>
</dbReference>
<keyword evidence="7" id="KW-0808">Transferase</keyword>
<organism evidence="17 18">
    <name type="scientific">Paenibacillus thiaminolyticus</name>
    <name type="common">Bacillus thiaminolyticus</name>
    <dbReference type="NCBI Taxonomy" id="49283"/>
    <lineage>
        <taxon>Bacteria</taxon>
        <taxon>Bacillati</taxon>
        <taxon>Bacillota</taxon>
        <taxon>Bacilli</taxon>
        <taxon>Bacillales</taxon>
        <taxon>Paenibacillaceae</taxon>
        <taxon>Paenibacillus</taxon>
    </lineage>
</organism>